<dbReference type="FunFam" id="3.50.50.60:FF:000042">
    <property type="entry name" value="Dimethylaniline monooxygenase [N-oxide-forming]"/>
    <property type="match status" value="1"/>
</dbReference>
<dbReference type="EMBL" id="OC921256">
    <property type="protein sequence ID" value="CAD7653248.1"/>
    <property type="molecule type" value="Genomic_DNA"/>
</dbReference>
<keyword evidence="7" id="KW-1185">Reference proteome</keyword>
<evidence type="ECO:0000256" key="4">
    <source>
        <dbReference type="ARBA" id="ARBA00023002"/>
    </source>
</evidence>
<evidence type="ECO:0000313" key="6">
    <source>
        <dbReference type="EMBL" id="CAD7653248.1"/>
    </source>
</evidence>
<dbReference type="InterPro" id="IPR020946">
    <property type="entry name" value="Flavin_mOase-like"/>
</dbReference>
<dbReference type="GO" id="GO:0050661">
    <property type="term" value="F:NADP binding"/>
    <property type="evidence" value="ECO:0007669"/>
    <property type="project" value="InterPro"/>
</dbReference>
<dbReference type="Gene3D" id="3.50.50.60">
    <property type="entry name" value="FAD/NAD(P)-binding domain"/>
    <property type="match status" value="1"/>
</dbReference>
<feature type="non-terminal residue" evidence="6">
    <location>
        <position position="392"/>
    </location>
</feature>
<evidence type="ECO:0000256" key="5">
    <source>
        <dbReference type="SAM" id="MobiDB-lite"/>
    </source>
</evidence>
<dbReference type="OrthoDB" id="66881at2759"/>
<gene>
    <name evidence="6" type="ORF">ONB1V03_LOCUS9905</name>
</gene>
<dbReference type="Proteomes" id="UP000728032">
    <property type="component" value="Unassembled WGS sequence"/>
</dbReference>
<evidence type="ECO:0000313" key="7">
    <source>
        <dbReference type="Proteomes" id="UP000728032"/>
    </source>
</evidence>
<feature type="region of interest" description="Disordered" evidence="5">
    <location>
        <begin position="48"/>
        <end position="84"/>
    </location>
</feature>
<evidence type="ECO:0000256" key="2">
    <source>
        <dbReference type="ARBA" id="ARBA00022630"/>
    </source>
</evidence>
<keyword evidence="2" id="KW-0285">Flavoprotein</keyword>
<protein>
    <recommendedName>
        <fullName evidence="8">Flavin-containing monooxygenase</fullName>
    </recommendedName>
</protein>
<dbReference type="GO" id="GO:0004499">
    <property type="term" value="F:N,N-dimethylaniline monooxygenase activity"/>
    <property type="evidence" value="ECO:0007669"/>
    <property type="project" value="InterPro"/>
</dbReference>
<evidence type="ECO:0000256" key="1">
    <source>
        <dbReference type="ARBA" id="ARBA00009183"/>
    </source>
</evidence>
<evidence type="ECO:0008006" key="8">
    <source>
        <dbReference type="Google" id="ProtNLM"/>
    </source>
</evidence>
<comment type="similarity">
    <text evidence="1">Belongs to the FMO family.</text>
</comment>
<keyword evidence="3" id="KW-0274">FAD</keyword>
<organism evidence="6">
    <name type="scientific">Oppiella nova</name>
    <dbReference type="NCBI Taxonomy" id="334625"/>
    <lineage>
        <taxon>Eukaryota</taxon>
        <taxon>Metazoa</taxon>
        <taxon>Ecdysozoa</taxon>
        <taxon>Arthropoda</taxon>
        <taxon>Chelicerata</taxon>
        <taxon>Arachnida</taxon>
        <taxon>Acari</taxon>
        <taxon>Acariformes</taxon>
        <taxon>Sarcoptiformes</taxon>
        <taxon>Oribatida</taxon>
        <taxon>Brachypylina</taxon>
        <taxon>Oppioidea</taxon>
        <taxon>Oppiidae</taxon>
        <taxon>Oppiella</taxon>
    </lineage>
</organism>
<feature type="compositionally biased region" description="Polar residues" evidence="5">
    <location>
        <begin position="72"/>
        <end position="82"/>
    </location>
</feature>
<dbReference type="SUPFAM" id="SSF51905">
    <property type="entry name" value="FAD/NAD(P)-binding domain"/>
    <property type="match status" value="1"/>
</dbReference>
<dbReference type="InterPro" id="IPR036188">
    <property type="entry name" value="FAD/NAD-bd_sf"/>
</dbReference>
<dbReference type="AlphaFoldDB" id="A0A7R9M455"/>
<dbReference type="Pfam" id="PF00743">
    <property type="entry name" value="FMO-like"/>
    <property type="match status" value="1"/>
</dbReference>
<name>A0A7R9M455_9ACAR</name>
<dbReference type="InterPro" id="IPR050346">
    <property type="entry name" value="FMO-like"/>
</dbReference>
<evidence type="ECO:0000256" key="3">
    <source>
        <dbReference type="ARBA" id="ARBA00022827"/>
    </source>
</evidence>
<dbReference type="EMBL" id="CAJPVJ010006431">
    <property type="protein sequence ID" value="CAG2170435.1"/>
    <property type="molecule type" value="Genomic_DNA"/>
</dbReference>
<feature type="compositionally biased region" description="Low complexity" evidence="5">
    <location>
        <begin position="59"/>
        <end position="71"/>
    </location>
</feature>
<reference evidence="6" key="1">
    <citation type="submission" date="2020-11" db="EMBL/GenBank/DDBJ databases">
        <authorList>
            <person name="Tran Van P."/>
        </authorList>
    </citation>
    <scope>NUCLEOTIDE SEQUENCE</scope>
</reference>
<keyword evidence="4" id="KW-0560">Oxidoreductase</keyword>
<dbReference type="GO" id="GO:0050660">
    <property type="term" value="F:flavin adenine dinucleotide binding"/>
    <property type="evidence" value="ECO:0007669"/>
    <property type="project" value="InterPro"/>
</dbReference>
<dbReference type="PANTHER" id="PTHR23023">
    <property type="entry name" value="DIMETHYLANILINE MONOOXYGENASE"/>
    <property type="match status" value="1"/>
</dbReference>
<accession>A0A7R9M455</accession>
<sequence length="392" mass="44741">MVEPVVNIPFHYGTDHTVGQELHEEVYVTPDKTAVKRLSIGTHSCFSKMSSKDSKYSSDKYNSNNTSNNNNWKQSFGQNKSTNDNKKLPVLGVDTYLIGHGGQLNGGVTTRVYLSTRTGTWISYRVGPNGKPFDSSFIRRYINFFMQFLPYGMICSVMEWYVNNRFDHHDYQLKPKHRFLSQHIMVNDALPNRILSGTVVVKPNIDRFTPNGIIFKENNRYVKYFDLYGDTFGYEKYVKFRHDVIQLEPNGDYESTGRWKITTKDNNNGGQVTEHVFDGVMVCTGHHVTPLVPTFPDQHLFKGQVVHTHSYKKPDPYTDKTVVVVGIGNSGGDAAVELSAVSDKVYLSTRTGTWISYRVGPNGKPFDSSFIRRYINFFMQFLPYGMICSVME</sequence>
<proteinExistence type="inferred from homology"/>